<dbReference type="Proteomes" id="UP001279734">
    <property type="component" value="Unassembled WGS sequence"/>
</dbReference>
<protein>
    <submittedName>
        <fullName evidence="2">Uncharacterized protein</fullName>
    </submittedName>
</protein>
<feature type="compositionally biased region" description="Polar residues" evidence="1">
    <location>
        <begin position="9"/>
        <end position="21"/>
    </location>
</feature>
<proteinExistence type="predicted"/>
<feature type="region of interest" description="Disordered" evidence="1">
    <location>
        <begin position="1"/>
        <end position="70"/>
    </location>
</feature>
<feature type="compositionally biased region" description="Low complexity" evidence="1">
    <location>
        <begin position="185"/>
        <end position="195"/>
    </location>
</feature>
<evidence type="ECO:0000313" key="3">
    <source>
        <dbReference type="Proteomes" id="UP001279734"/>
    </source>
</evidence>
<gene>
    <name evidence="2" type="ORF">Nepgr_026632</name>
</gene>
<feature type="region of interest" description="Disordered" evidence="1">
    <location>
        <begin position="179"/>
        <end position="203"/>
    </location>
</feature>
<accession>A0AAD3T8Q9</accession>
<evidence type="ECO:0000313" key="2">
    <source>
        <dbReference type="EMBL" id="GMH24789.1"/>
    </source>
</evidence>
<dbReference type="AlphaFoldDB" id="A0AAD3T8Q9"/>
<feature type="compositionally biased region" description="Polar residues" evidence="1">
    <location>
        <begin position="114"/>
        <end position="123"/>
    </location>
</feature>
<evidence type="ECO:0000256" key="1">
    <source>
        <dbReference type="SAM" id="MobiDB-lite"/>
    </source>
</evidence>
<sequence>MAPDRSDAAFSSPSHKFSNSGRALIKSAKPTSKDSFSNNKTPGIKHSLSSAPNSPPKPANTSTIQWSSEGGNSSFVFRSLHATAGPREIAQHIIAATGPATDSDDQQSELINLQSTQSKPGGQSSPISVWSSSSLYHNSQNPTAVESTATASQQKNTTASSNLRLQQGNHQGIATIAPSNKQHSQPQNWAQQQEQPKFASGRASAALHYPSATSILHSFSITEVELRTIIGLITKA</sequence>
<dbReference type="EMBL" id="BSYO01000028">
    <property type="protein sequence ID" value="GMH24789.1"/>
    <property type="molecule type" value="Genomic_DNA"/>
</dbReference>
<name>A0AAD3T8Q9_NEPGR</name>
<keyword evidence="3" id="KW-1185">Reference proteome</keyword>
<reference evidence="2" key="1">
    <citation type="submission" date="2023-05" db="EMBL/GenBank/DDBJ databases">
        <title>Nepenthes gracilis genome sequencing.</title>
        <authorList>
            <person name="Fukushima K."/>
        </authorList>
    </citation>
    <scope>NUCLEOTIDE SEQUENCE</scope>
    <source>
        <strain evidence="2">SING2019-196</strain>
    </source>
</reference>
<feature type="region of interest" description="Disordered" evidence="1">
    <location>
        <begin position="114"/>
        <end position="161"/>
    </location>
</feature>
<comment type="caution">
    <text evidence="2">The sequence shown here is derived from an EMBL/GenBank/DDBJ whole genome shotgun (WGS) entry which is preliminary data.</text>
</comment>
<organism evidence="2 3">
    <name type="scientific">Nepenthes gracilis</name>
    <name type="common">Slender pitcher plant</name>
    <dbReference type="NCBI Taxonomy" id="150966"/>
    <lineage>
        <taxon>Eukaryota</taxon>
        <taxon>Viridiplantae</taxon>
        <taxon>Streptophyta</taxon>
        <taxon>Embryophyta</taxon>
        <taxon>Tracheophyta</taxon>
        <taxon>Spermatophyta</taxon>
        <taxon>Magnoliopsida</taxon>
        <taxon>eudicotyledons</taxon>
        <taxon>Gunneridae</taxon>
        <taxon>Pentapetalae</taxon>
        <taxon>Caryophyllales</taxon>
        <taxon>Nepenthaceae</taxon>
        <taxon>Nepenthes</taxon>
    </lineage>
</organism>
<feature type="compositionally biased region" description="Polar residues" evidence="1">
    <location>
        <begin position="29"/>
        <end position="41"/>
    </location>
</feature>
<feature type="compositionally biased region" description="Low complexity" evidence="1">
    <location>
        <begin position="124"/>
        <end position="134"/>
    </location>
</feature>
<feature type="compositionally biased region" description="Polar residues" evidence="1">
    <location>
        <begin position="135"/>
        <end position="161"/>
    </location>
</feature>